<reference evidence="3 4" key="1">
    <citation type="submission" date="2020-08" db="EMBL/GenBank/DDBJ databases">
        <authorList>
            <person name="Liu C."/>
            <person name="Sun Q."/>
        </authorList>
    </citation>
    <scope>NUCLEOTIDE SEQUENCE [LARGE SCALE GENOMIC DNA]</scope>
    <source>
        <strain evidence="3 4">NSJ-8</strain>
    </source>
</reference>
<proteinExistence type="predicted"/>
<evidence type="ECO:0000313" key="3">
    <source>
        <dbReference type="EMBL" id="QNM02507.1"/>
    </source>
</evidence>
<evidence type="ECO:0000256" key="1">
    <source>
        <dbReference type="ARBA" id="ARBA00023125"/>
    </source>
</evidence>
<dbReference type="GO" id="GO:0005829">
    <property type="term" value="C:cytosol"/>
    <property type="evidence" value="ECO:0007669"/>
    <property type="project" value="TreeGrafter"/>
</dbReference>
<sequence>MNNLDFALIGSRIREVRIDRHLTQEYLANVTDVNVSHISNIETNKVKVSLTLLVAICNAMNVTVDYILGNEYVAPTNAYETELLSTIEKLDATRKDQLLRIAKVL</sequence>
<dbReference type="AlphaFoldDB" id="A0A7G9FVC5"/>
<dbReference type="InterPro" id="IPR001387">
    <property type="entry name" value="Cro/C1-type_HTH"/>
</dbReference>
<name>A0A7G9FVC5_9FIRM</name>
<dbReference type="SUPFAM" id="SSF47413">
    <property type="entry name" value="lambda repressor-like DNA-binding domains"/>
    <property type="match status" value="1"/>
</dbReference>
<gene>
    <name evidence="3" type="ORF">H9Q77_15965</name>
</gene>
<dbReference type="PANTHER" id="PTHR46797">
    <property type="entry name" value="HTH-TYPE TRANSCRIPTIONAL REGULATOR"/>
    <property type="match status" value="1"/>
</dbReference>
<dbReference type="Pfam" id="PF01381">
    <property type="entry name" value="HTH_3"/>
    <property type="match status" value="1"/>
</dbReference>
<dbReference type="RefSeq" id="WP_249326228.1">
    <property type="nucleotide sequence ID" value="NZ_CP060633.1"/>
</dbReference>
<dbReference type="GO" id="GO:0003700">
    <property type="term" value="F:DNA-binding transcription factor activity"/>
    <property type="evidence" value="ECO:0007669"/>
    <property type="project" value="TreeGrafter"/>
</dbReference>
<dbReference type="InterPro" id="IPR050807">
    <property type="entry name" value="TransReg_Diox_bact_type"/>
</dbReference>
<keyword evidence="4" id="KW-1185">Reference proteome</keyword>
<dbReference type="PANTHER" id="PTHR46797:SF1">
    <property type="entry name" value="METHYLPHOSPHONATE SYNTHASE"/>
    <property type="match status" value="1"/>
</dbReference>
<dbReference type="Gene3D" id="1.10.260.40">
    <property type="entry name" value="lambda repressor-like DNA-binding domains"/>
    <property type="match status" value="1"/>
</dbReference>
<dbReference type="CDD" id="cd00093">
    <property type="entry name" value="HTH_XRE"/>
    <property type="match status" value="1"/>
</dbReference>
<organism evidence="3 4">
    <name type="scientific">Simiaoa sunii</name>
    <dbReference type="NCBI Taxonomy" id="2763672"/>
    <lineage>
        <taxon>Bacteria</taxon>
        <taxon>Bacillati</taxon>
        <taxon>Bacillota</taxon>
        <taxon>Clostridia</taxon>
        <taxon>Lachnospirales</taxon>
        <taxon>Lachnospiraceae</taxon>
        <taxon>Simiaoa</taxon>
    </lineage>
</organism>
<evidence type="ECO:0000259" key="2">
    <source>
        <dbReference type="PROSITE" id="PS50943"/>
    </source>
</evidence>
<accession>A0A7G9FVC5</accession>
<dbReference type="PROSITE" id="PS50943">
    <property type="entry name" value="HTH_CROC1"/>
    <property type="match status" value="1"/>
</dbReference>
<dbReference type="EMBL" id="CP060633">
    <property type="protein sequence ID" value="QNM02507.1"/>
    <property type="molecule type" value="Genomic_DNA"/>
</dbReference>
<feature type="domain" description="HTH cro/C1-type" evidence="2">
    <location>
        <begin position="13"/>
        <end position="67"/>
    </location>
</feature>
<dbReference type="InterPro" id="IPR010982">
    <property type="entry name" value="Lambda_DNA-bd_dom_sf"/>
</dbReference>
<evidence type="ECO:0000313" key="4">
    <source>
        <dbReference type="Proteomes" id="UP000515981"/>
    </source>
</evidence>
<dbReference type="GO" id="GO:0003677">
    <property type="term" value="F:DNA binding"/>
    <property type="evidence" value="ECO:0007669"/>
    <property type="project" value="UniProtKB-KW"/>
</dbReference>
<dbReference type="SMART" id="SM00530">
    <property type="entry name" value="HTH_XRE"/>
    <property type="match status" value="1"/>
</dbReference>
<dbReference type="KEGG" id="ssun:H9Q77_15965"/>
<keyword evidence="1" id="KW-0238">DNA-binding</keyword>
<protein>
    <submittedName>
        <fullName evidence="3">Helix-turn-helix transcriptional regulator</fullName>
    </submittedName>
</protein>
<dbReference type="Proteomes" id="UP000515981">
    <property type="component" value="Chromosome"/>
</dbReference>